<proteinExistence type="predicted"/>
<feature type="region of interest" description="Disordered" evidence="1">
    <location>
        <begin position="87"/>
        <end position="115"/>
    </location>
</feature>
<accession>A0A8X6Y5Y3</accession>
<name>A0A8X6Y5Y3_9ARAC</name>
<dbReference type="EMBL" id="BMAV01015476">
    <property type="protein sequence ID" value="GFY64980.1"/>
    <property type="molecule type" value="Genomic_DNA"/>
</dbReference>
<dbReference type="AlphaFoldDB" id="A0A8X6Y5Y3"/>
<dbReference type="Proteomes" id="UP000886998">
    <property type="component" value="Unassembled WGS sequence"/>
</dbReference>
<protein>
    <submittedName>
        <fullName evidence="2">Uncharacterized protein</fullName>
    </submittedName>
</protein>
<evidence type="ECO:0000313" key="2">
    <source>
        <dbReference type="EMBL" id="GFY64980.1"/>
    </source>
</evidence>
<comment type="caution">
    <text evidence="2">The sequence shown here is derived from an EMBL/GenBank/DDBJ whole genome shotgun (WGS) entry which is preliminary data.</text>
</comment>
<reference evidence="2" key="1">
    <citation type="submission" date="2020-08" db="EMBL/GenBank/DDBJ databases">
        <title>Multicomponent nature underlies the extraordinary mechanical properties of spider dragline silk.</title>
        <authorList>
            <person name="Kono N."/>
            <person name="Nakamura H."/>
            <person name="Mori M."/>
            <person name="Yoshida Y."/>
            <person name="Ohtoshi R."/>
            <person name="Malay A.D."/>
            <person name="Moran D.A.P."/>
            <person name="Tomita M."/>
            <person name="Numata K."/>
            <person name="Arakawa K."/>
        </authorList>
    </citation>
    <scope>NUCLEOTIDE SEQUENCE</scope>
</reference>
<keyword evidence="3" id="KW-1185">Reference proteome</keyword>
<feature type="compositionally biased region" description="Basic and acidic residues" evidence="1">
    <location>
        <begin position="87"/>
        <end position="108"/>
    </location>
</feature>
<gene>
    <name evidence="2" type="ORF">TNIN_244941</name>
</gene>
<evidence type="ECO:0000313" key="3">
    <source>
        <dbReference type="Proteomes" id="UP000886998"/>
    </source>
</evidence>
<organism evidence="2 3">
    <name type="scientific">Trichonephila inaurata madagascariensis</name>
    <dbReference type="NCBI Taxonomy" id="2747483"/>
    <lineage>
        <taxon>Eukaryota</taxon>
        <taxon>Metazoa</taxon>
        <taxon>Ecdysozoa</taxon>
        <taxon>Arthropoda</taxon>
        <taxon>Chelicerata</taxon>
        <taxon>Arachnida</taxon>
        <taxon>Araneae</taxon>
        <taxon>Araneomorphae</taxon>
        <taxon>Entelegynae</taxon>
        <taxon>Araneoidea</taxon>
        <taxon>Nephilidae</taxon>
        <taxon>Trichonephila</taxon>
        <taxon>Trichonephila inaurata</taxon>
    </lineage>
</organism>
<sequence length="141" mass="16350">MQNAEHHPKSNSGPIFIISALNPDTSLCLPSILPLYSARKVTYFMFLVYCDVSATVIATTVRNVEPQSCQWHISHLTTQRDAIFRPPDSKYRSERRAEKYSSLSRREDGDEGWEDGERERFLFPRRRKIYGGKVRDSFSFS</sequence>
<evidence type="ECO:0000256" key="1">
    <source>
        <dbReference type="SAM" id="MobiDB-lite"/>
    </source>
</evidence>